<accession>A0A091BTD0</accession>
<dbReference type="Proteomes" id="UP000029393">
    <property type="component" value="Unassembled WGS sequence"/>
</dbReference>
<keyword evidence="5" id="KW-1185">Reference proteome</keyword>
<evidence type="ECO:0000313" key="5">
    <source>
        <dbReference type="Proteomes" id="UP000029393"/>
    </source>
</evidence>
<evidence type="ECO:0000313" key="4">
    <source>
        <dbReference type="EMBL" id="KFN47600.1"/>
    </source>
</evidence>
<dbReference type="eggNOG" id="COG1506">
    <property type="taxonomic scope" value="Bacteria"/>
</dbReference>
<evidence type="ECO:0000256" key="2">
    <source>
        <dbReference type="SAM" id="SignalP"/>
    </source>
</evidence>
<dbReference type="PATRIC" id="fig|1384056.3.peg.570"/>
<dbReference type="InterPro" id="IPR001375">
    <property type="entry name" value="Peptidase_S9_cat"/>
</dbReference>
<organism evidence="4 5">
    <name type="scientific">Arenimonas metalli CF5-1</name>
    <dbReference type="NCBI Taxonomy" id="1384056"/>
    <lineage>
        <taxon>Bacteria</taxon>
        <taxon>Pseudomonadati</taxon>
        <taxon>Pseudomonadota</taxon>
        <taxon>Gammaproteobacteria</taxon>
        <taxon>Lysobacterales</taxon>
        <taxon>Lysobacteraceae</taxon>
        <taxon>Arenimonas</taxon>
    </lineage>
</organism>
<protein>
    <recommendedName>
        <fullName evidence="3">Peptidase S9 prolyl oligopeptidase catalytic domain-containing protein</fullName>
    </recommendedName>
</protein>
<gene>
    <name evidence="4" type="ORF">N787_08555</name>
</gene>
<dbReference type="STRING" id="1384056.N787_08555"/>
<keyword evidence="1" id="KW-0378">Hydrolase</keyword>
<dbReference type="AlphaFoldDB" id="A0A091BTD0"/>
<comment type="caution">
    <text evidence="4">The sequence shown here is derived from an EMBL/GenBank/DDBJ whole genome shotgun (WGS) entry which is preliminary data.</text>
</comment>
<dbReference type="PANTHER" id="PTHR42776:SF27">
    <property type="entry name" value="DIPEPTIDYL PEPTIDASE FAMILY MEMBER 6"/>
    <property type="match status" value="1"/>
</dbReference>
<reference evidence="4 5" key="1">
    <citation type="submission" date="2013-09" db="EMBL/GenBank/DDBJ databases">
        <title>Genome sequencing of Arenimonas metalli.</title>
        <authorList>
            <person name="Chen F."/>
            <person name="Wang G."/>
        </authorList>
    </citation>
    <scope>NUCLEOTIDE SEQUENCE [LARGE SCALE GENOMIC DNA]</scope>
    <source>
        <strain evidence="4 5">CF5-1</strain>
    </source>
</reference>
<sequence>MRNRFKNLLAIATASLLATVNSASARDPISIEALSSMPKIQSVSMSSDGKNIVALVGKQGAEEYETSLATWKLDNLEAGPTITASGDRMRFIAASALKADRVFVFARQEWTGALQGCGEGNSTGSTKTFVSKAYLTDTKHSEFSEAFAAGTRTAGVSAQTERCLELAGTASLVNGLPLDPTKVIVSRLNPLTFQENYYRYDLATDKTELLFRASGRDAPGLLNPRNGEVLTTTTIEPTADGLEQQIKIRKAGTDEFVVHPALSRKIKDRYTMAVVGLDEATGKYYVLTDAFSDLVQARMYDPATSKFDDEPLLAHPKYSIANIVLGSRPSDFNKVLGFTIANMNGDTIWIDPQLAAIHEGLKQAFPGQQISIGSMTDDRNKILFTTESPRHPVAYRLLVDGNKVSTLGVTRDGIDPNDIGEQKWVTYKARDGLEIPAILDLPAGWTKADGPLPTVIHPHGGPWSRDFGGWDASGWVPFLTSRGYAVLRPQYRGTSGLGRKLWTSGDGEWGQKMQDDKDDGAAWLVQEGIADPKRMVMFGYSYGGFAAAAAVVRPNSPYRCAISGAPVTDLGRLGTSWSDNRLQRIVQGDTVKGMDPIQNTDKANIPVLLYVGDRDVRTPAFHARDFYNGVKGKVDAEFHLIPDMPHSMPWYPRHMSVTLRLMEDFLKNKCGTSA</sequence>
<evidence type="ECO:0000256" key="1">
    <source>
        <dbReference type="ARBA" id="ARBA00022801"/>
    </source>
</evidence>
<name>A0A091BTD0_9GAMM</name>
<dbReference type="GO" id="GO:0004252">
    <property type="term" value="F:serine-type endopeptidase activity"/>
    <property type="evidence" value="ECO:0007669"/>
    <property type="project" value="TreeGrafter"/>
</dbReference>
<dbReference type="InterPro" id="IPR029058">
    <property type="entry name" value="AB_hydrolase_fold"/>
</dbReference>
<dbReference type="EMBL" id="AVCK01000009">
    <property type="protein sequence ID" value="KFN47600.1"/>
    <property type="molecule type" value="Genomic_DNA"/>
</dbReference>
<dbReference type="OrthoDB" id="4269629at2"/>
<dbReference type="RefSeq" id="WP_052575070.1">
    <property type="nucleotide sequence ID" value="NZ_AVCK01000009.1"/>
</dbReference>
<dbReference type="Pfam" id="PF00326">
    <property type="entry name" value="Peptidase_S9"/>
    <property type="match status" value="1"/>
</dbReference>
<dbReference type="GO" id="GO:0006508">
    <property type="term" value="P:proteolysis"/>
    <property type="evidence" value="ECO:0007669"/>
    <property type="project" value="InterPro"/>
</dbReference>
<dbReference type="Gene3D" id="3.40.50.1820">
    <property type="entry name" value="alpha/beta hydrolase"/>
    <property type="match status" value="1"/>
</dbReference>
<keyword evidence="2" id="KW-0732">Signal</keyword>
<proteinExistence type="predicted"/>
<feature type="chain" id="PRO_5001870030" description="Peptidase S9 prolyl oligopeptidase catalytic domain-containing protein" evidence="2">
    <location>
        <begin position="26"/>
        <end position="674"/>
    </location>
</feature>
<evidence type="ECO:0000259" key="3">
    <source>
        <dbReference type="Pfam" id="PF00326"/>
    </source>
</evidence>
<feature type="domain" description="Peptidase S9 prolyl oligopeptidase catalytic" evidence="3">
    <location>
        <begin position="476"/>
        <end position="671"/>
    </location>
</feature>
<dbReference type="SUPFAM" id="SSF53474">
    <property type="entry name" value="alpha/beta-Hydrolases"/>
    <property type="match status" value="1"/>
</dbReference>
<dbReference type="PANTHER" id="PTHR42776">
    <property type="entry name" value="SERINE PEPTIDASE S9 FAMILY MEMBER"/>
    <property type="match status" value="1"/>
</dbReference>
<feature type="signal peptide" evidence="2">
    <location>
        <begin position="1"/>
        <end position="25"/>
    </location>
</feature>